<feature type="non-terminal residue" evidence="1">
    <location>
        <position position="1"/>
    </location>
</feature>
<accession>A0A4R6BYF6</accession>
<sequence>NTTITDKKDIKSLEIQDDLEDVLEAKTAKVLDKDGKDITAEGILTIDEEKEIITWKAKDGSKYVGQKLTLAI</sequence>
<organism evidence="1 2">
    <name type="scientific">Macrococcoides canis</name>
    <dbReference type="NCBI Taxonomy" id="1855823"/>
    <lineage>
        <taxon>Bacteria</taxon>
        <taxon>Bacillati</taxon>
        <taxon>Bacillota</taxon>
        <taxon>Bacilli</taxon>
        <taxon>Bacillales</taxon>
        <taxon>Staphylococcaceae</taxon>
        <taxon>Macrococcoides</taxon>
    </lineage>
</organism>
<comment type="caution">
    <text evidence="1">The sequence shown here is derived from an EMBL/GenBank/DDBJ whole genome shotgun (WGS) entry which is preliminary data.</text>
</comment>
<name>A0A4R6BYF6_9STAP</name>
<evidence type="ECO:0000313" key="1">
    <source>
        <dbReference type="EMBL" id="TDM13464.1"/>
    </source>
</evidence>
<feature type="non-terminal residue" evidence="1">
    <location>
        <position position="72"/>
    </location>
</feature>
<dbReference type="AlphaFoldDB" id="A0A4R6BYF6"/>
<reference evidence="1 2" key="1">
    <citation type="submission" date="2019-01" db="EMBL/GenBank/DDBJ databases">
        <title>Draft genome sequences of Macrococcus caseolyticus, Macrococcus canis, Macrococcus bohemicus and Macrococcus goetzii.</title>
        <authorList>
            <person name="Mazhar S."/>
            <person name="Altermann E."/>
            <person name="Hill C."/>
            <person name="Mcauliffe O."/>
        </authorList>
    </citation>
    <scope>NUCLEOTIDE SEQUENCE [LARGE SCALE GENOMIC DNA]</scope>
    <source>
        <strain evidence="1 2">DPC7162</strain>
    </source>
</reference>
<gene>
    <name evidence="1" type="ORF">ETI04_11465</name>
</gene>
<protein>
    <submittedName>
        <fullName evidence="1">Isopeptide-forming domain-containing fimbrial protein</fullName>
    </submittedName>
</protein>
<evidence type="ECO:0000313" key="2">
    <source>
        <dbReference type="Proteomes" id="UP000294865"/>
    </source>
</evidence>
<proteinExistence type="predicted"/>
<dbReference type="Gene3D" id="2.60.40.740">
    <property type="match status" value="1"/>
</dbReference>
<dbReference type="Proteomes" id="UP000294865">
    <property type="component" value="Unassembled WGS sequence"/>
</dbReference>
<dbReference type="RefSeq" id="WP_207998550.1">
    <property type="nucleotide sequence ID" value="NZ_SDQG01000044.1"/>
</dbReference>
<dbReference type="EMBL" id="SDQG01000044">
    <property type="protein sequence ID" value="TDM13464.1"/>
    <property type="molecule type" value="Genomic_DNA"/>
</dbReference>